<protein>
    <submittedName>
        <fullName evidence="1">Uncharacterized protein</fullName>
    </submittedName>
</protein>
<organism evidence="1">
    <name type="scientific">Thermobifida fusca (strain YX)</name>
    <dbReference type="NCBI Taxonomy" id="269800"/>
    <lineage>
        <taxon>Bacteria</taxon>
        <taxon>Bacillati</taxon>
        <taxon>Actinomycetota</taxon>
        <taxon>Actinomycetes</taxon>
        <taxon>Streptosporangiales</taxon>
        <taxon>Nocardiopsidaceae</taxon>
        <taxon>Thermobifida</taxon>
    </lineage>
</organism>
<accession>Q47KF0</accession>
<evidence type="ECO:0000313" key="1">
    <source>
        <dbReference type="EMBL" id="AAZ57072.1"/>
    </source>
</evidence>
<dbReference type="EMBL" id="CP000088">
    <property type="protein sequence ID" value="AAZ57072.1"/>
    <property type="molecule type" value="Genomic_DNA"/>
</dbReference>
<dbReference type="KEGG" id="tfu:Tfu_3039"/>
<dbReference type="InterPro" id="IPR013324">
    <property type="entry name" value="RNA_pol_sigma_r3/r4-like"/>
</dbReference>
<name>Q47KF0_THEFY</name>
<proteinExistence type="predicted"/>
<dbReference type="eggNOG" id="COG2188">
    <property type="taxonomic scope" value="Bacteria"/>
</dbReference>
<dbReference type="STRING" id="269800.Tfu_3039"/>
<reference evidence="1" key="1">
    <citation type="submission" date="2005-07" db="EMBL/GenBank/DDBJ databases">
        <title>Complete sequence of Thermobifida fusca YX.</title>
        <authorList>
            <consortium name="US DOE Joint Genome Institute"/>
            <person name="Copeland A."/>
            <person name="Lucas S."/>
            <person name="Lapidus A."/>
            <person name="Barry K."/>
            <person name="Detter J.C."/>
            <person name="Glavina T."/>
            <person name="Hammon N."/>
            <person name="Israni S."/>
            <person name="Pitluck S."/>
            <person name="Di Bartolo G."/>
            <person name="Chain P."/>
            <person name="Schmutz J."/>
            <person name="Larimer F."/>
            <person name="Land M."/>
            <person name="Lykidis A."/>
            <person name="Richardson P."/>
        </authorList>
    </citation>
    <scope>NUCLEOTIDE SEQUENCE</scope>
    <source>
        <strain evidence="1">YX</strain>
    </source>
</reference>
<dbReference type="HOGENOM" id="CLU_2083753_0_0_11"/>
<gene>
    <name evidence="1" type="ordered locus">Tfu_3039</name>
</gene>
<dbReference type="AlphaFoldDB" id="Q47KF0"/>
<sequence length="117" mass="12766">MINVDVRTLHDIAALPDPLDQARAASNAMATLQGQSIELSRIRCQAIVEAQQVGMRQEEIARQLGVTPGRISQMKKAGMEKDAHRPPVAGLPGPSRGFWWSVPCLHRRGCVVLKTCA</sequence>
<dbReference type="SUPFAM" id="SSF88659">
    <property type="entry name" value="Sigma3 and sigma4 domains of RNA polymerase sigma factors"/>
    <property type="match status" value="1"/>
</dbReference>